<dbReference type="PANTHER" id="PTHR47331:SF5">
    <property type="entry name" value="RIBONUCLEASE H"/>
    <property type="match status" value="1"/>
</dbReference>
<reference evidence="2" key="1">
    <citation type="submission" date="2018-07" db="EMBL/GenBank/DDBJ databases">
        <title>Comparative genomics of catfishes provides insights into carnivory and benthic adaptation.</title>
        <authorList>
            <person name="Zhang Y."/>
            <person name="Wang D."/>
            <person name="Peng Z."/>
            <person name="Zheng S."/>
            <person name="Shao F."/>
            <person name="Tao W."/>
        </authorList>
    </citation>
    <scope>NUCLEOTIDE SEQUENCE</scope>
    <source>
        <strain evidence="2">Chongqing</strain>
    </source>
</reference>
<name>A0AAD5ADU2_SILAS</name>
<feature type="non-terminal residue" evidence="2">
    <location>
        <position position="209"/>
    </location>
</feature>
<dbReference type="Proteomes" id="UP001205998">
    <property type="component" value="Unassembled WGS sequence"/>
</dbReference>
<gene>
    <name evidence="2" type="ORF">C0J50_3541</name>
</gene>
<dbReference type="AlphaFoldDB" id="A0AAD5ADU2"/>
<dbReference type="InterPro" id="IPR040676">
    <property type="entry name" value="DUF5641"/>
</dbReference>
<dbReference type="PANTHER" id="PTHR47331">
    <property type="entry name" value="PHD-TYPE DOMAIN-CONTAINING PROTEIN"/>
    <property type="match status" value="1"/>
</dbReference>
<protein>
    <recommendedName>
        <fullName evidence="1">DUF5641 domain-containing protein</fullName>
    </recommendedName>
</protein>
<dbReference type="InterPro" id="IPR012337">
    <property type="entry name" value="RNaseH-like_sf"/>
</dbReference>
<dbReference type="GO" id="GO:0003676">
    <property type="term" value="F:nucleic acid binding"/>
    <property type="evidence" value="ECO:0007669"/>
    <property type="project" value="InterPro"/>
</dbReference>
<dbReference type="EMBL" id="MU558737">
    <property type="protein sequence ID" value="KAI5614222.1"/>
    <property type="molecule type" value="Genomic_DNA"/>
</dbReference>
<dbReference type="SUPFAM" id="SSF53098">
    <property type="entry name" value="Ribonuclease H-like"/>
    <property type="match status" value="1"/>
</dbReference>
<organism evidence="2 3">
    <name type="scientific">Silurus asotus</name>
    <name type="common">Amur catfish</name>
    <name type="synonym">Parasilurus asotus</name>
    <dbReference type="NCBI Taxonomy" id="30991"/>
    <lineage>
        <taxon>Eukaryota</taxon>
        <taxon>Metazoa</taxon>
        <taxon>Chordata</taxon>
        <taxon>Craniata</taxon>
        <taxon>Vertebrata</taxon>
        <taxon>Euteleostomi</taxon>
        <taxon>Actinopterygii</taxon>
        <taxon>Neopterygii</taxon>
        <taxon>Teleostei</taxon>
        <taxon>Ostariophysi</taxon>
        <taxon>Siluriformes</taxon>
        <taxon>Siluridae</taxon>
        <taxon>Silurus</taxon>
    </lineage>
</organism>
<evidence type="ECO:0000313" key="2">
    <source>
        <dbReference type="EMBL" id="KAI5614222.1"/>
    </source>
</evidence>
<keyword evidence="3" id="KW-1185">Reference proteome</keyword>
<comment type="caution">
    <text evidence="2">The sequence shown here is derived from an EMBL/GenBank/DDBJ whole genome shotgun (WGS) entry which is preliminary data.</text>
</comment>
<feature type="domain" description="DUF5641" evidence="1">
    <location>
        <begin position="132"/>
        <end position="208"/>
    </location>
</feature>
<feature type="non-terminal residue" evidence="2">
    <location>
        <position position="1"/>
    </location>
</feature>
<evidence type="ECO:0000259" key="1">
    <source>
        <dbReference type="Pfam" id="PF18701"/>
    </source>
</evidence>
<dbReference type="Pfam" id="PF18701">
    <property type="entry name" value="DUF5641"/>
    <property type="match status" value="1"/>
</dbReference>
<proteinExistence type="predicted"/>
<dbReference type="InterPro" id="IPR036397">
    <property type="entry name" value="RNaseH_sf"/>
</dbReference>
<sequence>NFVGAQNEFREALKEVDADRLAVFLANRQCDFRMNAPHASHSGGVWERHIRTVRSVLRSTLALSSGRLNDASLRAFFYEAMAIVNSRPLTVDNLSDPHGLEPLTPNHLLTMKSVQALPPPGEFIREDMYGKKRWRHVQYLAEQFWSRWRKEYLANIALRQRWHAPRRNLQVGDIIILKGEDLQRNEWRLGSVSKVTTDKDGLVRRVKLQ</sequence>
<evidence type="ECO:0000313" key="3">
    <source>
        <dbReference type="Proteomes" id="UP001205998"/>
    </source>
</evidence>
<dbReference type="Gene3D" id="3.30.420.10">
    <property type="entry name" value="Ribonuclease H-like superfamily/Ribonuclease H"/>
    <property type="match status" value="1"/>
</dbReference>
<accession>A0AAD5ADU2</accession>